<comment type="caution">
    <text evidence="2">The sequence shown here is derived from an EMBL/GenBank/DDBJ whole genome shotgun (WGS) entry which is preliminary data.</text>
</comment>
<dbReference type="InterPro" id="IPR050471">
    <property type="entry name" value="AB_hydrolase"/>
</dbReference>
<dbReference type="EMBL" id="JAGXOE010000055">
    <property type="protein sequence ID" value="MBS4103211.1"/>
    <property type="molecule type" value="Genomic_DNA"/>
</dbReference>
<accession>A0ABS5NFZ4</accession>
<dbReference type="Pfam" id="PF00561">
    <property type="entry name" value="Abhydrolase_1"/>
    <property type="match status" value="1"/>
</dbReference>
<proteinExistence type="predicted"/>
<dbReference type="PANTHER" id="PTHR43433">
    <property type="entry name" value="HYDROLASE, ALPHA/BETA FOLD FAMILY PROTEIN"/>
    <property type="match status" value="1"/>
</dbReference>
<organism evidence="2 3">
    <name type="scientific">Tsukamurella paurometabola</name>
    <name type="common">Corynebacterium paurometabolum</name>
    <dbReference type="NCBI Taxonomy" id="2061"/>
    <lineage>
        <taxon>Bacteria</taxon>
        <taxon>Bacillati</taxon>
        <taxon>Actinomycetota</taxon>
        <taxon>Actinomycetes</taxon>
        <taxon>Mycobacteriales</taxon>
        <taxon>Tsukamurellaceae</taxon>
        <taxon>Tsukamurella</taxon>
    </lineage>
</organism>
<feature type="domain" description="AB hydrolase-1" evidence="1">
    <location>
        <begin position="22"/>
        <end position="260"/>
    </location>
</feature>
<sequence length="282" mass="29447">MRVIEVDGAALAVAETGRADGPAVLLVAGGGQSMDWWTPEFCACLAGDDLRVIRYDHRDTGESSASPPGAPTYTGAELAADPVRILDALGIGAAHIVGMSMGAGIGQTVAVRSPERVRSLTLIESSPAGGEHDALPGPTPAVAATFAEPPPEIDWSDAAAVIDYRVDVERPYAGPGGLDEERTRAIATREVRRTPNMEASLNNHFLAEPAPPVDPAAIGAPTLVIHSADDPLFPLPHGAALARMIPGARLLTLHGPGHEIPPPATWDTVIPELRRHVRDAEA</sequence>
<dbReference type="Gene3D" id="3.40.50.1820">
    <property type="entry name" value="alpha/beta hydrolase"/>
    <property type="match status" value="1"/>
</dbReference>
<dbReference type="PANTHER" id="PTHR43433:SF5">
    <property type="entry name" value="AB HYDROLASE-1 DOMAIN-CONTAINING PROTEIN"/>
    <property type="match status" value="1"/>
</dbReference>
<keyword evidence="2" id="KW-0378">Hydrolase</keyword>
<evidence type="ECO:0000313" key="2">
    <source>
        <dbReference type="EMBL" id="MBS4103211.1"/>
    </source>
</evidence>
<gene>
    <name evidence="2" type="ORF">KFZ73_18450</name>
</gene>
<dbReference type="Proteomes" id="UP000676853">
    <property type="component" value="Unassembled WGS sequence"/>
</dbReference>
<protein>
    <submittedName>
        <fullName evidence="2">Alpha/beta hydrolase</fullName>
    </submittedName>
</protein>
<reference evidence="2 3" key="1">
    <citation type="submission" date="2021-04" db="EMBL/GenBank/DDBJ databases">
        <title>Whole genome sequence analysis of a thiophenic sulfur metabolizing bacteria.</title>
        <authorList>
            <person name="Akhtar N."/>
            <person name="Akram J."/>
            <person name="Aslam A."/>
        </authorList>
    </citation>
    <scope>NUCLEOTIDE SEQUENCE [LARGE SCALE GENOMIC DNA]</scope>
    <source>
        <strain evidence="2 3">3OW</strain>
    </source>
</reference>
<dbReference type="SUPFAM" id="SSF53474">
    <property type="entry name" value="alpha/beta-Hydrolases"/>
    <property type="match status" value="1"/>
</dbReference>
<keyword evidence="3" id="KW-1185">Reference proteome</keyword>
<dbReference type="InterPro" id="IPR000073">
    <property type="entry name" value="AB_hydrolase_1"/>
</dbReference>
<evidence type="ECO:0000259" key="1">
    <source>
        <dbReference type="Pfam" id="PF00561"/>
    </source>
</evidence>
<evidence type="ECO:0000313" key="3">
    <source>
        <dbReference type="Proteomes" id="UP000676853"/>
    </source>
</evidence>
<dbReference type="PRINTS" id="PR00111">
    <property type="entry name" value="ABHYDROLASE"/>
</dbReference>
<dbReference type="GO" id="GO:0016787">
    <property type="term" value="F:hydrolase activity"/>
    <property type="evidence" value="ECO:0007669"/>
    <property type="project" value="UniProtKB-KW"/>
</dbReference>
<dbReference type="InterPro" id="IPR029058">
    <property type="entry name" value="AB_hydrolase_fold"/>
</dbReference>
<name>A0ABS5NFZ4_TSUPA</name>
<dbReference type="RefSeq" id="WP_212554666.1">
    <property type="nucleotide sequence ID" value="NZ_JAGXOE010000055.1"/>
</dbReference>